<protein>
    <submittedName>
        <fullName evidence="1">Uncharacterized protein</fullName>
    </submittedName>
</protein>
<sequence length="352" mass="38428">MAGTGPPTAEVGFVQQGQVDWIAFGKTTVSMSLDILARFQAAGVQELTYAGVMQLTTRFKLPLLGRQRVWDAVHGLRVVSGASNLLYFGFGHKSFLRFLSESVSGLKCIALCSCLTEVYSEEIAAKVLAALWKEFDYPESFEPSLHQFKALVKSCGGALATTPFPEIAGRLHSPQLVDVHLMECSDPGDLAKALIGLFEISMGARQSIRVVGNVNCSFIAAVSYWLFNLDVYVEDVDSQPLFSSSLSNRPLNSATAQVHVRYVDGEEQQHGMVVSQSTFLLGDASDILKYTSDSTSLMMRRRVPWESCLETTFGRGFQELCDCKAALGLLFGGVARLSLALAEGETDVDEFF</sequence>
<proteinExistence type="predicted"/>
<dbReference type="EMBL" id="JAAOAN010000200">
    <property type="protein sequence ID" value="KAF5716677.1"/>
    <property type="molecule type" value="Genomic_DNA"/>
</dbReference>
<evidence type="ECO:0000313" key="1">
    <source>
        <dbReference type="EMBL" id="KAF5716677.1"/>
    </source>
</evidence>
<gene>
    <name evidence="1" type="ORF">FMUND_6204</name>
</gene>
<name>A0A8H5YQN5_9HYPO</name>
<accession>A0A8H5YQN5</accession>
<organism evidence="1 2">
    <name type="scientific">Fusarium mundagurra</name>
    <dbReference type="NCBI Taxonomy" id="1567541"/>
    <lineage>
        <taxon>Eukaryota</taxon>
        <taxon>Fungi</taxon>
        <taxon>Dikarya</taxon>
        <taxon>Ascomycota</taxon>
        <taxon>Pezizomycotina</taxon>
        <taxon>Sordariomycetes</taxon>
        <taxon>Hypocreomycetidae</taxon>
        <taxon>Hypocreales</taxon>
        <taxon>Nectriaceae</taxon>
        <taxon>Fusarium</taxon>
        <taxon>Fusarium fujikuroi species complex</taxon>
    </lineage>
</organism>
<dbReference type="Proteomes" id="UP000544331">
    <property type="component" value="Unassembled WGS sequence"/>
</dbReference>
<evidence type="ECO:0000313" key="2">
    <source>
        <dbReference type="Proteomes" id="UP000544331"/>
    </source>
</evidence>
<dbReference type="AlphaFoldDB" id="A0A8H5YQN5"/>
<comment type="caution">
    <text evidence="1">The sequence shown here is derived from an EMBL/GenBank/DDBJ whole genome shotgun (WGS) entry which is preliminary data.</text>
</comment>
<reference evidence="1 2" key="1">
    <citation type="submission" date="2020-05" db="EMBL/GenBank/DDBJ databases">
        <title>Identification and distribution of gene clusters putatively required for synthesis of sphingolipid metabolism inhibitors in phylogenetically diverse species of the filamentous fungus Fusarium.</title>
        <authorList>
            <person name="Kim H.-S."/>
            <person name="Busman M."/>
            <person name="Brown D.W."/>
            <person name="Divon H."/>
            <person name="Uhlig S."/>
            <person name="Proctor R.H."/>
        </authorList>
    </citation>
    <scope>NUCLEOTIDE SEQUENCE [LARGE SCALE GENOMIC DNA]</scope>
    <source>
        <strain evidence="1 2">NRRL 66235</strain>
    </source>
</reference>
<keyword evidence="2" id="KW-1185">Reference proteome</keyword>
<dbReference type="OrthoDB" id="3344043at2759"/>